<dbReference type="EMBL" id="QTJU01000003">
    <property type="protein sequence ID" value="RFM28229.1"/>
    <property type="molecule type" value="Genomic_DNA"/>
</dbReference>
<dbReference type="AlphaFoldDB" id="A0A3E1NJX0"/>
<gene>
    <name evidence="12" type="ORF">DXN05_11975</name>
</gene>
<dbReference type="GO" id="GO:0009279">
    <property type="term" value="C:cell outer membrane"/>
    <property type="evidence" value="ECO:0007669"/>
    <property type="project" value="UniProtKB-SubCell"/>
</dbReference>
<feature type="domain" description="TonB-dependent receptor-like beta-barrel" evidence="10">
    <location>
        <begin position="515"/>
        <end position="1062"/>
    </location>
</feature>
<dbReference type="InterPro" id="IPR012910">
    <property type="entry name" value="Plug_dom"/>
</dbReference>
<dbReference type="Pfam" id="PF13715">
    <property type="entry name" value="CarbopepD_reg_2"/>
    <property type="match status" value="1"/>
</dbReference>
<evidence type="ECO:0000256" key="8">
    <source>
        <dbReference type="PROSITE-ProRule" id="PRU01360"/>
    </source>
</evidence>
<dbReference type="NCBIfam" id="TIGR04056">
    <property type="entry name" value="OMP_RagA_SusC"/>
    <property type="match status" value="1"/>
</dbReference>
<dbReference type="InterPro" id="IPR039426">
    <property type="entry name" value="TonB-dep_rcpt-like"/>
</dbReference>
<dbReference type="PROSITE" id="PS52016">
    <property type="entry name" value="TONB_DEPENDENT_REC_3"/>
    <property type="match status" value="1"/>
</dbReference>
<keyword evidence="5 9" id="KW-0798">TonB box</keyword>
<protein>
    <submittedName>
        <fullName evidence="12">SusC/RagA family TonB-linked outer membrane protein</fullName>
    </submittedName>
</protein>
<keyword evidence="3 8" id="KW-1134">Transmembrane beta strand</keyword>
<keyword evidence="2 8" id="KW-0813">Transport</keyword>
<dbReference type="Gene3D" id="2.170.130.10">
    <property type="entry name" value="TonB-dependent receptor, plug domain"/>
    <property type="match status" value="1"/>
</dbReference>
<keyword evidence="4 8" id="KW-0812">Transmembrane</keyword>
<dbReference type="NCBIfam" id="TIGR04057">
    <property type="entry name" value="SusC_RagA_signa"/>
    <property type="match status" value="1"/>
</dbReference>
<dbReference type="Proteomes" id="UP000261284">
    <property type="component" value="Unassembled WGS sequence"/>
</dbReference>
<dbReference type="InterPro" id="IPR037066">
    <property type="entry name" value="Plug_dom_sf"/>
</dbReference>
<sequence>MSTVNRKSCSLLWRQLPYKKIFSVYLAAFFLLAGTLPVCAKGNAQTVTLAYKHIPLEQVLKNIETQTGYTFIYISSDIAGVDIADISVSNASLEYALQQCFRGLSLTYTIDKKYIVLKKQVNTPPADGDISGRVLNEKGEPIAGATVMIKGAQKMTATDAGGRFVFKNTAGSILTLIIKYVGYAEKEISASGPVEVRLEASANELDEMVVRGYYNTTKRLSVGNVTTINADVIAKQPVSNPILALQGRVPGMVIISGSGLPGSAVGAQIRGINSIGQSGTPLYLVDGVPYTSSLLPGTTSPLPNASPFQYINPADIESISVLKDADATAIYGSRGANGVVLITTKKGRVGPVSTTLNVYNGYSKLGRDIKLLSTPQYLEMRREAFKNDNRQPGPTDYDLNGAWDTAHYTNWVKELINQPARVTDAQLSVSGGSGQVQYVFGGGYRKETPMFGGGFSDQKITGHFSMTIASPNRRFKTTIAANYLADNNLMSVGDLTNSITLAPVAPPLRKPDGSINFDSGRFTANPLVPLANHYSSKGYNLVCNGIASYEIVPGLQIKMSLGYNNLQVNEVTAYSIYGQTGNPNIPSPVGSSTFSFNNTRSWIVEPQLAYEKRISKGNLNAFVGATLQQSTNEGQMIQGDGYTNDAFLTSLAAAVTISKAGTPVYNQYRYTALYGRLSYNYNEKYIVNITARRDGSSRFGPGRQYGNFGAVGAGWIFTSEKFISQNLSFLNYGKLRVSYGSVGNQPTSDYQYLELYRFNTPSVPYQGGASMVPSKIYAPDFRWEINKKFEAGLELGFLKNRLMFTGSYFRNRSGNQLVNYALPGITGFTSITANFPAIVQNTGWEFTLNSTNLRTKNFTWSTAFNISTSSNKLVAFPGLATSPYSSNYFIGKAINLTRLYRYAGIDSLKGIYQFYTYKGGITSTPTDSDRTSLIQTAPKYYGGFDNIFTYKRFSLDVFFYFVKQMGVKYAFTRTGAPGVGRVNNVTSVLDRWQHPGDKAAYQRFTSTSGEASTAYSNALGSDYAYTDASYVRLKNLSLSYEVPLAKLNSTRTLRIYLQGQNLLTITKYKDGDPESRTSTGVPIIKTYTIGAQLNF</sequence>
<evidence type="ECO:0000259" key="10">
    <source>
        <dbReference type="Pfam" id="PF00593"/>
    </source>
</evidence>
<evidence type="ECO:0000256" key="3">
    <source>
        <dbReference type="ARBA" id="ARBA00022452"/>
    </source>
</evidence>
<dbReference type="InterPro" id="IPR000531">
    <property type="entry name" value="Beta-barrel_TonB"/>
</dbReference>
<evidence type="ECO:0000256" key="5">
    <source>
        <dbReference type="ARBA" id="ARBA00023077"/>
    </source>
</evidence>
<keyword evidence="7 8" id="KW-0998">Cell outer membrane</keyword>
<evidence type="ECO:0000256" key="1">
    <source>
        <dbReference type="ARBA" id="ARBA00004571"/>
    </source>
</evidence>
<dbReference type="Gene3D" id="2.60.40.1120">
    <property type="entry name" value="Carboxypeptidase-like, regulatory domain"/>
    <property type="match status" value="1"/>
</dbReference>
<evidence type="ECO:0000313" key="13">
    <source>
        <dbReference type="Proteomes" id="UP000261284"/>
    </source>
</evidence>
<comment type="similarity">
    <text evidence="8 9">Belongs to the TonB-dependent receptor family.</text>
</comment>
<dbReference type="InterPro" id="IPR008969">
    <property type="entry name" value="CarboxyPept-like_regulatory"/>
</dbReference>
<dbReference type="Pfam" id="PF07715">
    <property type="entry name" value="Plug"/>
    <property type="match status" value="1"/>
</dbReference>
<dbReference type="InterPro" id="IPR036942">
    <property type="entry name" value="Beta-barrel_TonB_sf"/>
</dbReference>
<feature type="domain" description="TonB-dependent receptor plug" evidence="11">
    <location>
        <begin position="220"/>
        <end position="339"/>
    </location>
</feature>
<keyword evidence="6 8" id="KW-0472">Membrane</keyword>
<evidence type="ECO:0000259" key="11">
    <source>
        <dbReference type="Pfam" id="PF07715"/>
    </source>
</evidence>
<evidence type="ECO:0000313" key="12">
    <source>
        <dbReference type="EMBL" id="RFM28229.1"/>
    </source>
</evidence>
<dbReference type="InterPro" id="IPR023996">
    <property type="entry name" value="TonB-dep_OMP_SusC/RagA"/>
</dbReference>
<organism evidence="12 13">
    <name type="scientific">Deminuibacter soli</name>
    <dbReference type="NCBI Taxonomy" id="2291815"/>
    <lineage>
        <taxon>Bacteria</taxon>
        <taxon>Pseudomonadati</taxon>
        <taxon>Bacteroidota</taxon>
        <taxon>Chitinophagia</taxon>
        <taxon>Chitinophagales</taxon>
        <taxon>Chitinophagaceae</taxon>
        <taxon>Deminuibacter</taxon>
    </lineage>
</organism>
<accession>A0A3E1NJX0</accession>
<proteinExistence type="inferred from homology"/>
<keyword evidence="13" id="KW-1185">Reference proteome</keyword>
<comment type="subcellular location">
    <subcellularLocation>
        <location evidence="1 8">Cell outer membrane</location>
        <topology evidence="1 8">Multi-pass membrane protein</topology>
    </subcellularLocation>
</comment>
<evidence type="ECO:0000256" key="2">
    <source>
        <dbReference type="ARBA" id="ARBA00022448"/>
    </source>
</evidence>
<dbReference type="InterPro" id="IPR023997">
    <property type="entry name" value="TonB-dep_OMP_SusC/RagA_CS"/>
</dbReference>
<dbReference type="SUPFAM" id="SSF49464">
    <property type="entry name" value="Carboxypeptidase regulatory domain-like"/>
    <property type="match status" value="1"/>
</dbReference>
<comment type="caution">
    <text evidence="12">The sequence shown here is derived from an EMBL/GenBank/DDBJ whole genome shotgun (WGS) entry which is preliminary data.</text>
</comment>
<dbReference type="Pfam" id="PF00593">
    <property type="entry name" value="TonB_dep_Rec_b-barrel"/>
    <property type="match status" value="1"/>
</dbReference>
<name>A0A3E1NJX0_9BACT</name>
<dbReference type="Gene3D" id="2.40.170.20">
    <property type="entry name" value="TonB-dependent receptor, beta-barrel domain"/>
    <property type="match status" value="1"/>
</dbReference>
<dbReference type="SUPFAM" id="SSF56935">
    <property type="entry name" value="Porins"/>
    <property type="match status" value="1"/>
</dbReference>
<evidence type="ECO:0000256" key="9">
    <source>
        <dbReference type="RuleBase" id="RU003357"/>
    </source>
</evidence>
<reference evidence="12 13" key="1">
    <citation type="submission" date="2018-08" db="EMBL/GenBank/DDBJ databases">
        <title>Chitinophagaceae sp. K23C18032701, a novel bacterium isolated from forest soil.</title>
        <authorList>
            <person name="Wang C."/>
        </authorList>
    </citation>
    <scope>NUCLEOTIDE SEQUENCE [LARGE SCALE GENOMIC DNA]</scope>
    <source>
        <strain evidence="12 13">K23C18032701</strain>
    </source>
</reference>
<evidence type="ECO:0000256" key="4">
    <source>
        <dbReference type="ARBA" id="ARBA00022692"/>
    </source>
</evidence>
<evidence type="ECO:0000256" key="6">
    <source>
        <dbReference type="ARBA" id="ARBA00023136"/>
    </source>
</evidence>
<evidence type="ECO:0000256" key="7">
    <source>
        <dbReference type="ARBA" id="ARBA00023237"/>
    </source>
</evidence>